<dbReference type="Pfam" id="PF01554">
    <property type="entry name" value="MatE"/>
    <property type="match status" value="2"/>
</dbReference>
<gene>
    <name evidence="3" type="ORF">MICPUN_87767</name>
</gene>
<dbReference type="InParanoid" id="C1EFB4"/>
<keyword evidence="2" id="KW-1133">Transmembrane helix</keyword>
<feature type="transmembrane region" description="Helical" evidence="2">
    <location>
        <begin position="156"/>
        <end position="175"/>
    </location>
</feature>
<dbReference type="InterPro" id="IPR002528">
    <property type="entry name" value="MATE_fam"/>
</dbReference>
<feature type="transmembrane region" description="Helical" evidence="2">
    <location>
        <begin position="235"/>
        <end position="253"/>
    </location>
</feature>
<evidence type="ECO:0000313" key="4">
    <source>
        <dbReference type="Proteomes" id="UP000002009"/>
    </source>
</evidence>
<dbReference type="OMA" id="IWANTEY"/>
<dbReference type="eggNOG" id="KOG1347">
    <property type="taxonomic scope" value="Eukaryota"/>
</dbReference>
<name>C1EFB4_MICCC</name>
<dbReference type="GO" id="GO:0042910">
    <property type="term" value="F:xenobiotic transmembrane transporter activity"/>
    <property type="evidence" value="ECO:0007669"/>
    <property type="project" value="InterPro"/>
</dbReference>
<protein>
    <recommendedName>
        <fullName evidence="2">Protein DETOXIFICATION</fullName>
    </recommendedName>
    <alternativeName>
        <fullName evidence="2">Multidrug and toxic compound extrusion protein</fullName>
    </alternativeName>
</protein>
<keyword evidence="4" id="KW-1185">Reference proteome</keyword>
<dbReference type="PANTHER" id="PTHR11206">
    <property type="entry name" value="MULTIDRUG RESISTANCE PROTEIN"/>
    <property type="match status" value="1"/>
</dbReference>
<feature type="non-terminal residue" evidence="3">
    <location>
        <position position="446"/>
    </location>
</feature>
<dbReference type="EMBL" id="CP001331">
    <property type="protein sequence ID" value="ACO66822.1"/>
    <property type="molecule type" value="Genomic_DNA"/>
</dbReference>
<dbReference type="GeneID" id="8248494"/>
<accession>C1EFB4</accession>
<keyword evidence="2" id="KW-0472">Membrane</keyword>
<dbReference type="AlphaFoldDB" id="C1EFB4"/>
<reference evidence="3 4" key="1">
    <citation type="journal article" date="2009" name="Science">
        <title>Green evolution and dynamic adaptations revealed by genomes of the marine picoeukaryotes Micromonas.</title>
        <authorList>
            <person name="Worden A.Z."/>
            <person name="Lee J.H."/>
            <person name="Mock T."/>
            <person name="Rouze P."/>
            <person name="Simmons M.P."/>
            <person name="Aerts A.L."/>
            <person name="Allen A.E."/>
            <person name="Cuvelier M.L."/>
            <person name="Derelle E."/>
            <person name="Everett M.V."/>
            <person name="Foulon E."/>
            <person name="Grimwood J."/>
            <person name="Gundlach H."/>
            <person name="Henrissat B."/>
            <person name="Napoli C."/>
            <person name="McDonald S.M."/>
            <person name="Parker M.S."/>
            <person name="Rombauts S."/>
            <person name="Salamov A."/>
            <person name="Von Dassow P."/>
            <person name="Badger J.H."/>
            <person name="Coutinho P.M."/>
            <person name="Demir E."/>
            <person name="Dubchak I."/>
            <person name="Gentemann C."/>
            <person name="Eikrem W."/>
            <person name="Gready J.E."/>
            <person name="John U."/>
            <person name="Lanier W."/>
            <person name="Lindquist E.A."/>
            <person name="Lucas S."/>
            <person name="Mayer K.F."/>
            <person name="Moreau H."/>
            <person name="Not F."/>
            <person name="Otillar R."/>
            <person name="Panaud O."/>
            <person name="Pangilinan J."/>
            <person name="Paulsen I."/>
            <person name="Piegu B."/>
            <person name="Poliakov A."/>
            <person name="Robbens S."/>
            <person name="Schmutz J."/>
            <person name="Toulza E."/>
            <person name="Wyss T."/>
            <person name="Zelensky A."/>
            <person name="Zhou K."/>
            <person name="Armbrust E.V."/>
            <person name="Bhattacharya D."/>
            <person name="Goodenough U.W."/>
            <person name="Van de Peer Y."/>
            <person name="Grigoriev I.V."/>
        </authorList>
    </citation>
    <scope>NUCLEOTIDE SEQUENCE [LARGE SCALE GENOMIC DNA]</scope>
    <source>
        <strain evidence="4">RCC299 / NOUM17</strain>
    </source>
</reference>
<keyword evidence="2" id="KW-0812">Transmembrane</keyword>
<feature type="transmembrane region" description="Helical" evidence="2">
    <location>
        <begin position="273"/>
        <end position="292"/>
    </location>
</feature>
<dbReference type="OrthoDB" id="2126698at2759"/>
<feature type="transmembrane region" description="Helical" evidence="2">
    <location>
        <begin position="359"/>
        <end position="376"/>
    </location>
</feature>
<evidence type="ECO:0000256" key="1">
    <source>
        <dbReference type="ARBA" id="ARBA00010199"/>
    </source>
</evidence>
<sequence>MRETGRIALDALPVYAFNVSQFANNILSQAFIGHLGSKELAASALAISYMNVMCQTVNYGLATGQETVVSQANGARRYREVGACLQRGLIVLVVTQLIMSCVSFFGERILIGLGQDETLAKMAGQYIRLSIPTMWGSGYSTVMCTWLQAQGIFRPVVALGLPGLGVQVAGLYYFLPRFGYLGAAAATAASAWTSALLFTGYAVWLERVHRDPERRALPDGAYGALRDAWNGVGTYLKIALPSFSMILFEWSALEVAVLYSGVLKDSASGVPTAVSAMIMGAITCAYAWSLALSQVASSRVGNALGEGHGAVAKFRARCAWFLQLCFALSCQLALYAHRADWAAIFASKKEHDAFRAARNVYPVLAGILFCDANAALHSGFVRGLGLQHVGGPLNLSAFYVVGIPLSTLFTFKLRWGLRGIWGGIAGAFAAQALSLGALVWGFADFE</sequence>
<dbReference type="STRING" id="296587.C1EFB4"/>
<evidence type="ECO:0000313" key="3">
    <source>
        <dbReference type="EMBL" id="ACO66822.1"/>
    </source>
</evidence>
<dbReference type="NCBIfam" id="TIGR00797">
    <property type="entry name" value="matE"/>
    <property type="match status" value="1"/>
</dbReference>
<feature type="transmembrane region" description="Helical" evidence="2">
    <location>
        <begin position="420"/>
        <end position="443"/>
    </location>
</feature>
<dbReference type="GO" id="GO:0015297">
    <property type="term" value="F:antiporter activity"/>
    <property type="evidence" value="ECO:0007669"/>
    <property type="project" value="InterPro"/>
</dbReference>
<dbReference type="Proteomes" id="UP000002009">
    <property type="component" value="Chromosome 13"/>
</dbReference>
<proteinExistence type="inferred from homology"/>
<comment type="caution">
    <text evidence="2">Lacks conserved residue(s) required for the propagation of feature annotation.</text>
</comment>
<organism evidence="3 4">
    <name type="scientific">Micromonas commoda (strain RCC299 / NOUM17 / CCMP2709)</name>
    <name type="common">Picoplanktonic green alga</name>
    <dbReference type="NCBI Taxonomy" id="296587"/>
    <lineage>
        <taxon>Eukaryota</taxon>
        <taxon>Viridiplantae</taxon>
        <taxon>Chlorophyta</taxon>
        <taxon>Mamiellophyceae</taxon>
        <taxon>Mamiellales</taxon>
        <taxon>Mamiellaceae</taxon>
        <taxon>Micromonas</taxon>
    </lineage>
</organism>
<comment type="similarity">
    <text evidence="1 2">Belongs to the multi antimicrobial extrusion (MATE) (TC 2.A.66.1) family.</text>
</comment>
<evidence type="ECO:0000256" key="2">
    <source>
        <dbReference type="RuleBase" id="RU004914"/>
    </source>
</evidence>
<dbReference type="GO" id="GO:0016020">
    <property type="term" value="C:membrane"/>
    <property type="evidence" value="ECO:0007669"/>
    <property type="project" value="InterPro"/>
</dbReference>
<feature type="transmembrane region" description="Helical" evidence="2">
    <location>
        <begin position="396"/>
        <end position="413"/>
    </location>
</feature>
<dbReference type="KEGG" id="mis:MICPUN_87767"/>
<dbReference type="RefSeq" id="XP_002505564.1">
    <property type="nucleotide sequence ID" value="XM_002505518.1"/>
</dbReference>
<feature type="transmembrane region" description="Helical" evidence="2">
    <location>
        <begin position="181"/>
        <end position="205"/>
    </location>
</feature>